<keyword evidence="11" id="KW-0406">Ion transport</keyword>
<gene>
    <name evidence="14" type="ORF">RSOLAG1IB_01862</name>
</gene>
<evidence type="ECO:0000256" key="11">
    <source>
        <dbReference type="ARBA" id="ARBA00023065"/>
    </source>
</evidence>
<reference evidence="14 15" key="1">
    <citation type="submission" date="2014-11" db="EMBL/GenBank/DDBJ databases">
        <authorList>
            <person name="Wibberg Daniel"/>
        </authorList>
    </citation>
    <scope>NUCLEOTIDE SEQUENCE [LARGE SCALE GENOMIC DNA]</scope>
    <source>
        <strain evidence="14">Rhizoctonia solani AG1-IB 7/3/14</strain>
    </source>
</reference>
<comment type="subcellular location">
    <subcellularLocation>
        <location evidence="1">Endoplasmic reticulum membrane</location>
        <topology evidence="1">Single-pass type I membrane protein</topology>
    </subcellularLocation>
</comment>
<protein>
    <recommendedName>
        <fullName evidence="3">Store-operated calcium entry-associated regulatory factor</fullName>
    </recommendedName>
    <alternativeName>
        <fullName evidence="13">Transmembrane protein 66</fullName>
    </alternativeName>
</protein>
<organism evidence="14 15">
    <name type="scientific">Thanatephorus cucumeris (strain AG1-IB / isolate 7/3/14)</name>
    <name type="common">Lettuce bottom rot fungus</name>
    <name type="synonym">Rhizoctonia solani</name>
    <dbReference type="NCBI Taxonomy" id="1108050"/>
    <lineage>
        <taxon>Eukaryota</taxon>
        <taxon>Fungi</taxon>
        <taxon>Dikarya</taxon>
        <taxon>Basidiomycota</taxon>
        <taxon>Agaricomycotina</taxon>
        <taxon>Agaricomycetes</taxon>
        <taxon>Cantharellales</taxon>
        <taxon>Ceratobasidiaceae</taxon>
        <taxon>Rhizoctonia</taxon>
        <taxon>Rhizoctonia solani AG-1</taxon>
    </lineage>
</organism>
<dbReference type="AlphaFoldDB" id="A0A0B7FE16"/>
<evidence type="ECO:0000256" key="6">
    <source>
        <dbReference type="ARBA" id="ARBA00022692"/>
    </source>
</evidence>
<evidence type="ECO:0000256" key="2">
    <source>
        <dbReference type="ARBA" id="ARBA00006833"/>
    </source>
</evidence>
<evidence type="ECO:0000256" key="4">
    <source>
        <dbReference type="ARBA" id="ARBA00022448"/>
    </source>
</evidence>
<dbReference type="Proteomes" id="UP000059188">
    <property type="component" value="Unassembled WGS sequence"/>
</dbReference>
<evidence type="ECO:0000256" key="3">
    <source>
        <dbReference type="ARBA" id="ARBA00016584"/>
    </source>
</evidence>
<keyword evidence="12" id="KW-0472">Membrane</keyword>
<dbReference type="PANTHER" id="PTHR15929:SF0">
    <property type="entry name" value="STORE-OPERATED CALCIUM ENTRY-ASSOCIATED REGULATORY FACTOR"/>
    <property type="match status" value="1"/>
</dbReference>
<dbReference type="Pfam" id="PF06682">
    <property type="entry name" value="SARAF"/>
    <property type="match status" value="1"/>
</dbReference>
<keyword evidence="15" id="KW-1185">Reference proteome</keyword>
<proteinExistence type="inferred from homology"/>
<dbReference type="InterPro" id="IPR009567">
    <property type="entry name" value="SARAF"/>
</dbReference>
<dbReference type="GO" id="GO:2001256">
    <property type="term" value="P:regulation of store-operated calcium entry"/>
    <property type="evidence" value="ECO:0007669"/>
    <property type="project" value="InterPro"/>
</dbReference>
<dbReference type="PANTHER" id="PTHR15929">
    <property type="entry name" value="STORE-OPERATED CALCIUM ENTRY-ASSOCIATED REGULATORY FACTOR"/>
    <property type="match status" value="1"/>
</dbReference>
<evidence type="ECO:0000256" key="13">
    <source>
        <dbReference type="ARBA" id="ARBA00031116"/>
    </source>
</evidence>
<dbReference type="STRING" id="1108050.A0A0B7FE16"/>
<dbReference type="GO" id="GO:0006816">
    <property type="term" value="P:calcium ion transport"/>
    <property type="evidence" value="ECO:0007669"/>
    <property type="project" value="UniProtKB-KW"/>
</dbReference>
<keyword evidence="8" id="KW-0256">Endoplasmic reticulum</keyword>
<accession>A0A0B7FE16</accession>
<keyword evidence="7" id="KW-0732">Signal</keyword>
<sequence>MARHERALLSSIKTLVLYADQHTTSRRTSPVPQLECTGSACRDFQPSSVYCTKASDSDWKSSRRVGGEHDVGLAEPSVRVEVNDIYMGNL</sequence>
<evidence type="ECO:0000256" key="7">
    <source>
        <dbReference type="ARBA" id="ARBA00022729"/>
    </source>
</evidence>
<evidence type="ECO:0000313" key="14">
    <source>
        <dbReference type="EMBL" id="CEL55850.1"/>
    </source>
</evidence>
<evidence type="ECO:0000256" key="10">
    <source>
        <dbReference type="ARBA" id="ARBA00022989"/>
    </source>
</evidence>
<keyword evidence="10" id="KW-1133">Transmembrane helix</keyword>
<dbReference type="GO" id="GO:0005789">
    <property type="term" value="C:endoplasmic reticulum membrane"/>
    <property type="evidence" value="ECO:0007669"/>
    <property type="project" value="UniProtKB-SubCell"/>
</dbReference>
<comment type="similarity">
    <text evidence="2">Belongs to the SARAF family.</text>
</comment>
<evidence type="ECO:0000256" key="9">
    <source>
        <dbReference type="ARBA" id="ARBA00022837"/>
    </source>
</evidence>
<dbReference type="OrthoDB" id="20303at2759"/>
<evidence type="ECO:0000256" key="5">
    <source>
        <dbReference type="ARBA" id="ARBA00022568"/>
    </source>
</evidence>
<evidence type="ECO:0000256" key="8">
    <source>
        <dbReference type="ARBA" id="ARBA00022824"/>
    </source>
</evidence>
<evidence type="ECO:0000256" key="12">
    <source>
        <dbReference type="ARBA" id="ARBA00023136"/>
    </source>
</evidence>
<keyword evidence="4" id="KW-0813">Transport</keyword>
<keyword evidence="9" id="KW-0106">Calcium</keyword>
<evidence type="ECO:0000256" key="1">
    <source>
        <dbReference type="ARBA" id="ARBA00004115"/>
    </source>
</evidence>
<dbReference type="EMBL" id="LN679101">
    <property type="protein sequence ID" value="CEL55850.1"/>
    <property type="molecule type" value="Genomic_DNA"/>
</dbReference>
<keyword evidence="5" id="KW-0109">Calcium transport</keyword>
<evidence type="ECO:0000313" key="15">
    <source>
        <dbReference type="Proteomes" id="UP000059188"/>
    </source>
</evidence>
<name>A0A0B7FE16_THACB</name>
<keyword evidence="6" id="KW-0812">Transmembrane</keyword>